<organism evidence="1 2">
    <name type="scientific">Sphagnum troendelagicum</name>
    <dbReference type="NCBI Taxonomy" id="128251"/>
    <lineage>
        <taxon>Eukaryota</taxon>
        <taxon>Viridiplantae</taxon>
        <taxon>Streptophyta</taxon>
        <taxon>Embryophyta</taxon>
        <taxon>Bryophyta</taxon>
        <taxon>Sphagnophytina</taxon>
        <taxon>Sphagnopsida</taxon>
        <taxon>Sphagnales</taxon>
        <taxon>Sphagnaceae</taxon>
        <taxon>Sphagnum</taxon>
    </lineage>
</organism>
<evidence type="ECO:0000313" key="2">
    <source>
        <dbReference type="Proteomes" id="UP001497512"/>
    </source>
</evidence>
<dbReference type="EMBL" id="OZ019895">
    <property type="protein sequence ID" value="CAK9219153.1"/>
    <property type="molecule type" value="Genomic_DNA"/>
</dbReference>
<sequence>MEMEMEMGVCGRLLKCHTPRSRVESSCNCVDVNCVCSSPVSSRSEESWPGHKSYLPKMVRRELQKKYSQELQMRYTKLAHCHNASQILHQSHQTMAAREEARKQQRQELQMQYETVQKQKEIEIKSQQLCELLKQQHELASIHNKKRLLLHFGWSPWLRLLLANR</sequence>
<protein>
    <submittedName>
        <fullName evidence="1">Uncharacterized protein</fullName>
    </submittedName>
</protein>
<accession>A0ABP0UGY8</accession>
<keyword evidence="2" id="KW-1185">Reference proteome</keyword>
<proteinExistence type="predicted"/>
<reference evidence="1" key="1">
    <citation type="submission" date="2024-02" db="EMBL/GenBank/DDBJ databases">
        <authorList>
            <consortium name="ELIXIR-Norway"/>
            <consortium name="Elixir Norway"/>
        </authorList>
    </citation>
    <scope>NUCLEOTIDE SEQUENCE</scope>
</reference>
<dbReference type="Proteomes" id="UP001497512">
    <property type="component" value="Chromosome 3"/>
</dbReference>
<gene>
    <name evidence="1" type="ORF">CSSPTR1EN2_LOCUS14342</name>
</gene>
<name>A0ABP0UGY8_9BRYO</name>
<evidence type="ECO:0000313" key="1">
    <source>
        <dbReference type="EMBL" id="CAK9219153.1"/>
    </source>
</evidence>